<feature type="domain" description="Trimeric autotransporter adhesin YadA-like stalk" evidence="13">
    <location>
        <begin position="246"/>
        <end position="286"/>
    </location>
</feature>
<dbReference type="CDD" id="cd12820">
    <property type="entry name" value="LbR_YadA-like"/>
    <property type="match status" value="1"/>
</dbReference>
<feature type="domain" description="Trimeric autotransporter adhesin YadA-like stalk" evidence="13">
    <location>
        <begin position="2390"/>
        <end position="2430"/>
    </location>
</feature>
<keyword evidence="4" id="KW-0813">Transport</keyword>
<feature type="domain" description="Trimeric autotransporter adhesin YadA-like stalk" evidence="13">
    <location>
        <begin position="1694"/>
        <end position="1733"/>
    </location>
</feature>
<keyword evidence="9" id="KW-0472">Membrane</keyword>
<dbReference type="SUPFAM" id="SSF54523">
    <property type="entry name" value="Pili subunits"/>
    <property type="match status" value="1"/>
</dbReference>
<comment type="subcellular location">
    <subcellularLocation>
        <location evidence="2">Cell outer membrane</location>
    </subcellularLocation>
    <subcellularLocation>
        <location evidence="1">Cell surface</location>
    </subcellularLocation>
</comment>
<sequence length="3013" mass="291876">MLAILRMAHRCLGLKRDRLAIGVSTVGRRIVTASLIVSTILFGQLFVSQTVQAQALGGGLISGLTTTAISGLGCLLSGAGATLTNNIAIGCGAQATLAINALTIGAGSSAGGIAASALGYQASAIGANALALGSSATAGGSSTIAIGLSANASSLNDLAIGNGAAASGTYSLALGLSATTSGQYSLALGANALATNNNAIAIGASSVTSAAVSTAATTINGVSYSFAGNIANSVFSIGSGTLQRTLVNVAAGQLSAASTDAINGSQLFATNQSITAATTNLAGVLGAGAGYVGGVWTNPNYALSSINAAGTVSAASYTNVGTALSGLTSSLVNVNARAAAGLNISANGGTATNLGLGSTLNVANGSNVTVTQTGGTLTIASVAAPIFSGVVTATGGLSVGAGATVNLGGNKLLNILDGTLSAVSTDAVTGAQLFSTNQLLSSTTTSLSTALGGGANIGLGTAPSYTLANIAIGGGITNTAYSSVGGALTSVNSSLTNLNTNVTNVSTQVNNAVTNLTTGLLGPLQRVSGGNVLSLLDIAGNINSPGVAQRLTNLASGTLSAISTDAVTGSQLFTTNQLLSTATGRLSTALGGGANIDLGTAPSYSLANIALGGGITNTAYATVGGALTSVSGSLSNLNTNVGNVTTQVTNLGTQVNNTVTNLTEGLLGPLQRVGTGNVLTLLDVAGDITNPGAAQRLTNLASGTLSALSTDAVTGAQLFSTNQLLTTATGALSTALGGGANIGLGTGPSYSLANIAIGGGITNTLYTSVGGALTSVGGSLVNLNTNIGNVNTQVSNVVNNITSGVLGPIQRVAGGDVLSLLNVAGDINSPGAAQRLTNLASGTLSAISTDAVTGAQLFSTNQLLTSATGALSTALGGGANIGLGTGPNYSLANIAVGGGITSSLYTSVGGALTSVGGSLVNLNTNIGNVSTQVNNAITNITTGVLGPLQRVAGGDVLALVDIVGDINNPGVPQRLTNLAAGVVSSISTDAVTGAQLFNVNQVLASATSNISAFIGGGADIGIGQGPNFSLVNIGVNGAIGANVYNTVGAALTGLSGSLLNVGALVNTGLGVAVNGGLAINIGLGDTLNLASGQNIDISQNGSIVTIATVSAPTFSGTITANGGLTVGSGATVDLGGNKILNVAAGTLSAVSTDAVNGAQLYATNQTIVTTAGNISAALGGGANVSLGIAPSYSITNIAANGTLTTAAFTDVGSAFGGVNSSLTNLNTHVNDVSSQVTNIVNNITNGTTGPVQRTGVDALSLIASGGDAVTPGVAQRLSNVASGTLSAVSTDAVNGAQLYATNQTIVTTAGNISAALGGGADVSVGIAPSYSITNIAANGTLTTTAFADVGSAFGGVNSSLTNINTHVNDVGSQVMNIVNNITNGTTGPVQRTGEDALSLIAVGGDAVTPGVAQRLSNVASGTLAALSTDAVNGAQLYATNQTIVTTAGNISAALGGGADVSVGIVPSYTLSNIAIDGTLTSSIYTNVGSAFGGVNSSLTNINTHVNNVSTEVTNLANVVANIGSGGAGSAIQYTGLNELSLIAVGGNAAAPGVPQRLTNVAAGAVSAVSTDAVNGSQLYATNQTIVTTAGNISAALGGGADVSVGVAPSYSITNIAANGTLTTTAFSDVGSAFGGVNGSLTNLNTHVNDVGSQVTNIVNNITNGTTGPVQRTGVDVLLLIAAGGDAVTPGVAQRLSNVASGTLSAVSTDAVNGSQLYATNQTIVTTAGNISAALGGGANVSLGITPSYTLSSIAIDGTLTSNIYGDVGSAFGGVNSSLTNINTHVNNVSTEVTNLANSITNIGNGSVGPVQYTGTNELSLIASGGSAAAPGVAQKLTNVASGTLSAASTDAVNGSQLYATNQTIVTTAGNVSAALGGGADVSLGIAPSYSITNVAANGTLTTTAFSDVGSAFGGVNTSLTNLNIHVNDVSSEITNIANNISNGSVGPVQYTGANELSLIASGGSAAAPGVAQKLTNVASGTLSAVSTDAVNGSQLYATNQTIVTTAGNISAALGGGADVSVGIAPSYTLSSIAIDGTLTSSVYADVGSAFGGVNSSLTNINTHVNNVSTEVTNLANSITNIGNGSVGPVQYTGANELSLIASGGSAAAPGVAQKLTNVAGGTLSDVSTDAVNGAQLYATNQTAATTAGNISAALGGGADVNLGVAPSYSLSSVAIDGTLTSSVYNDVGSAFGGVNSSLTNINTHVNNVSTEVTNLTNNISNGTLGPVQLTGVNELSLIASGGSAAAPGVAQKLTNVASGTLSAVSTDAVNGSQLYATNQTAVTTAANISAALGGGADVNLGVAPSYALSSIAIDGTLTSSVYTDVGSAFGGVNTSLVNLNTHVNDVSTEVTNIANNISNGTLGPVQLTGVNELSLIASGGSAAAPGAVQKLTNVASGTLSAASTDAVNGAQLYATNQTAATTATNISAALGGGADVTLGTAPSYTLSSIAIDGTLTSSVYTDVGSAFGGVNTSLVNLNTHVNDVGIQVLNIETNISNGTTGPVQRSATNELSLIASGGSAVAPGVAQKLTNVASGTLSAASTDAVNGAQLYATNQTIVTTATNISAALGGGADISLGIAPSYTMSSIATNGTLTSSVFTDIGATFSTVNTSLTNLNTHVNDVGTQVTNIVNNISNGTTGPVQRVDQDVLALIEENGTAANPGTSQKLTNVAAGSISAGSTDAINGGQVFNISQSVASAIGGGATVMSNGQLSAPSFNIVNVDASGSSSFGFYTSVGDALITLSSSVSNINTRVTTLASSIPTGGGGTGDTIVQRIGGTNEVKVVAPGGTSSNPGSAQVVSNVASGEVSATSTDVVNGSQLYQTNQKVAEVDSSAVKYGKTSDGSKANAVVLEGGDPNAPVLVSNVATGVADTDAVNVAQLRSTTVSNTLYVDQRAQQTLQQANSYTDYRAQQTLQAANGYTDYRVSQLSQDIGNVRKEARQAAAIGLAAASLRYDDRPGKWSTAIGGGAWRGEGALAMGIGYTSEDNFVRFNISATTSGGNWGVGGGISFTLN</sequence>
<evidence type="ECO:0000256" key="2">
    <source>
        <dbReference type="ARBA" id="ARBA00004442"/>
    </source>
</evidence>
<dbReference type="Proteomes" id="UP001418637">
    <property type="component" value="Unassembled WGS sequence"/>
</dbReference>
<feature type="domain" description="Trimeric autotransporter adhesin YadA-like stalk" evidence="13">
    <location>
        <begin position="1973"/>
        <end position="2013"/>
    </location>
</feature>
<comment type="caution">
    <text evidence="14">The sequence shown here is derived from an EMBL/GenBank/DDBJ whole genome shotgun (WGS) entry which is preliminary data.</text>
</comment>
<evidence type="ECO:0000256" key="9">
    <source>
        <dbReference type="ARBA" id="ARBA00023136"/>
    </source>
</evidence>
<evidence type="ECO:0000313" key="15">
    <source>
        <dbReference type="Proteomes" id="UP001418637"/>
    </source>
</evidence>
<dbReference type="SUPFAM" id="SSF101967">
    <property type="entry name" value="Adhesin YadA, collagen-binding domain"/>
    <property type="match status" value="1"/>
</dbReference>
<dbReference type="RefSeq" id="WP_346337779.1">
    <property type="nucleotide sequence ID" value="NZ_JBBYXI010000005.1"/>
</dbReference>
<keyword evidence="5" id="KW-1134">Transmembrane beta strand</keyword>
<feature type="domain" description="Trimeric autotransporter adhesin YadA-like stalk" evidence="13">
    <location>
        <begin position="550"/>
        <end position="589"/>
    </location>
</feature>
<dbReference type="Gene3D" id="6.20.50.100">
    <property type="match status" value="1"/>
</dbReference>
<feature type="domain" description="Trimeric autotransporter adhesin YadA-like stalk" evidence="13">
    <location>
        <begin position="2114"/>
        <end position="2154"/>
    </location>
</feature>
<name>A0ABV0BNI9_9HYPH</name>
<evidence type="ECO:0000259" key="11">
    <source>
        <dbReference type="Pfam" id="PF03895"/>
    </source>
</evidence>
<comment type="similarity">
    <text evidence="3">Belongs to the autotransporter-2 (AT-2) (TC 1.B.40) family.</text>
</comment>
<evidence type="ECO:0000259" key="13">
    <source>
        <dbReference type="Pfam" id="PF05662"/>
    </source>
</evidence>
<feature type="domain" description="Trimeric autotransporter adhesin YadA-like head" evidence="12">
    <location>
        <begin position="166"/>
        <end position="192"/>
    </location>
</feature>
<gene>
    <name evidence="14" type="ORF">WJT86_11760</name>
</gene>
<feature type="domain" description="Trimeric autotransporter adhesin YadA-like stalk" evidence="13">
    <location>
        <begin position="2666"/>
        <end position="2708"/>
    </location>
</feature>
<feature type="domain" description="Trimeric autotransporter adhesin YadA-like stalk" evidence="13">
    <location>
        <begin position="696"/>
        <end position="735"/>
    </location>
</feature>
<evidence type="ECO:0000256" key="3">
    <source>
        <dbReference type="ARBA" id="ARBA00005848"/>
    </source>
</evidence>
<keyword evidence="10" id="KW-0998">Cell outer membrane</keyword>
<dbReference type="Pfam" id="PF05662">
    <property type="entry name" value="YadA_stalk"/>
    <property type="match status" value="20"/>
</dbReference>
<dbReference type="Gene3D" id="1.20.5.170">
    <property type="match status" value="18"/>
</dbReference>
<evidence type="ECO:0000256" key="8">
    <source>
        <dbReference type="ARBA" id="ARBA00022927"/>
    </source>
</evidence>
<feature type="domain" description="Trimeric autotransporter adhesin YadA-like stalk" evidence="13">
    <location>
        <begin position="414"/>
        <end position="451"/>
    </location>
</feature>
<feature type="domain" description="Trimeric autotransporter adhesin YadA-like stalk" evidence="13">
    <location>
        <begin position="835"/>
        <end position="874"/>
    </location>
</feature>
<keyword evidence="7" id="KW-0732">Signal</keyword>
<evidence type="ECO:0000256" key="5">
    <source>
        <dbReference type="ARBA" id="ARBA00022452"/>
    </source>
</evidence>
<protein>
    <submittedName>
        <fullName evidence="14">YadA-like family protein</fullName>
    </submittedName>
</protein>
<dbReference type="InterPro" id="IPR008635">
    <property type="entry name" value="Coiled_stalk_dom"/>
</dbReference>
<accession>A0ABV0BNI9</accession>
<dbReference type="Gene3D" id="2.150.10.10">
    <property type="entry name" value="Serralysin-like metalloprotease, C-terminal"/>
    <property type="match status" value="2"/>
</dbReference>
<dbReference type="InterPro" id="IPR008640">
    <property type="entry name" value="Adhesin_Head_dom"/>
</dbReference>
<keyword evidence="15" id="KW-1185">Reference proteome</keyword>
<dbReference type="Gene3D" id="6.10.250.2030">
    <property type="match status" value="1"/>
</dbReference>
<evidence type="ECO:0000259" key="12">
    <source>
        <dbReference type="Pfam" id="PF05658"/>
    </source>
</evidence>
<keyword evidence="6" id="KW-0812">Transmembrane</keyword>
<evidence type="ECO:0000256" key="4">
    <source>
        <dbReference type="ARBA" id="ARBA00022448"/>
    </source>
</evidence>
<feature type="domain" description="Trimeric autotransporter adhesin YadA-like head" evidence="12">
    <location>
        <begin position="110"/>
        <end position="136"/>
    </location>
</feature>
<feature type="domain" description="Trimeric autotransporter adhesin YadA-like stalk" evidence="13">
    <location>
        <begin position="1138"/>
        <end position="1177"/>
    </location>
</feature>
<feature type="domain" description="Trimeric autotransporter adhesin YadA-like stalk" evidence="13">
    <location>
        <begin position="1276"/>
        <end position="1316"/>
    </location>
</feature>
<proteinExistence type="inferred from homology"/>
<feature type="domain" description="Trimeric autotransporter adhesin YadA-like stalk" evidence="13">
    <location>
        <begin position="1835"/>
        <end position="1874"/>
    </location>
</feature>
<evidence type="ECO:0000256" key="7">
    <source>
        <dbReference type="ARBA" id="ARBA00022729"/>
    </source>
</evidence>
<feature type="domain" description="Trimeric autotransporter adhesin YadA-like stalk" evidence="13">
    <location>
        <begin position="2862"/>
        <end position="2896"/>
    </location>
</feature>
<organism evidence="14 15">
    <name type="scientific">Hohaiivirga grylli</name>
    <dbReference type="NCBI Taxonomy" id="3133970"/>
    <lineage>
        <taxon>Bacteria</taxon>
        <taxon>Pseudomonadati</taxon>
        <taxon>Pseudomonadota</taxon>
        <taxon>Alphaproteobacteria</taxon>
        <taxon>Hyphomicrobiales</taxon>
        <taxon>Methylobacteriaceae</taxon>
        <taxon>Hohaiivirga</taxon>
    </lineage>
</organism>
<feature type="domain" description="Trimeric autotransporter adhesin YadA-like C-terminal membrane anchor" evidence="11">
    <location>
        <begin position="2955"/>
        <end position="3011"/>
    </location>
</feature>
<feature type="domain" description="Trimeric autotransporter adhesin YadA-like stalk" evidence="13">
    <location>
        <begin position="2799"/>
        <end position="2830"/>
    </location>
</feature>
<feature type="domain" description="Trimeric autotransporter adhesin YadA-like stalk" evidence="13">
    <location>
        <begin position="1414"/>
        <end position="1454"/>
    </location>
</feature>
<dbReference type="Gene3D" id="3.30.1300.30">
    <property type="entry name" value="GSPII I/J protein-like"/>
    <property type="match status" value="1"/>
</dbReference>
<dbReference type="InterPro" id="IPR011049">
    <property type="entry name" value="Serralysin-like_metalloprot_C"/>
</dbReference>
<reference evidence="14 15" key="1">
    <citation type="submission" date="2024-04" db="EMBL/GenBank/DDBJ databases">
        <title>A novel species isolated from cricket.</title>
        <authorList>
            <person name="Wang H.-C."/>
        </authorList>
    </citation>
    <scope>NUCLEOTIDE SEQUENCE [LARGE SCALE GENOMIC DNA]</scope>
    <source>
        <strain evidence="14 15">WL0021</strain>
    </source>
</reference>
<dbReference type="InterPro" id="IPR005594">
    <property type="entry name" value="YadA_C"/>
</dbReference>
<dbReference type="InterPro" id="IPR045584">
    <property type="entry name" value="Pilin-like"/>
</dbReference>
<feature type="domain" description="Trimeric autotransporter adhesin YadA-like stalk" evidence="13">
    <location>
        <begin position="2528"/>
        <end position="2568"/>
    </location>
</feature>
<evidence type="ECO:0000256" key="1">
    <source>
        <dbReference type="ARBA" id="ARBA00004241"/>
    </source>
</evidence>
<evidence type="ECO:0000256" key="10">
    <source>
        <dbReference type="ARBA" id="ARBA00023237"/>
    </source>
</evidence>
<dbReference type="EMBL" id="JBBYXI010000005">
    <property type="protein sequence ID" value="MEN3931731.1"/>
    <property type="molecule type" value="Genomic_DNA"/>
</dbReference>
<dbReference type="Pfam" id="PF05658">
    <property type="entry name" value="YadA_head"/>
    <property type="match status" value="2"/>
</dbReference>
<keyword evidence="8" id="KW-0653">Protein transport</keyword>
<evidence type="ECO:0000313" key="14">
    <source>
        <dbReference type="EMBL" id="MEN3931731.1"/>
    </source>
</evidence>
<feature type="domain" description="Trimeric autotransporter adhesin YadA-like stalk" evidence="13">
    <location>
        <begin position="1556"/>
        <end position="1596"/>
    </location>
</feature>
<feature type="domain" description="Trimeric autotransporter adhesin YadA-like stalk" evidence="13">
    <location>
        <begin position="2252"/>
        <end position="2291"/>
    </location>
</feature>
<feature type="domain" description="Trimeric autotransporter adhesin YadA-like stalk" evidence="13">
    <location>
        <begin position="974"/>
        <end position="1016"/>
    </location>
</feature>
<dbReference type="Pfam" id="PF03895">
    <property type="entry name" value="YadA_anchor"/>
    <property type="match status" value="1"/>
</dbReference>
<evidence type="ECO:0000256" key="6">
    <source>
        <dbReference type="ARBA" id="ARBA00022692"/>
    </source>
</evidence>